<dbReference type="Gene3D" id="3.40.50.200">
    <property type="entry name" value="Peptidase S8/S53 domain"/>
    <property type="match status" value="1"/>
</dbReference>
<dbReference type="Proteomes" id="UP000242180">
    <property type="component" value="Unassembled WGS sequence"/>
</dbReference>
<keyword evidence="7" id="KW-0472">Membrane</keyword>
<organism evidence="10 11">
    <name type="scientific">Syncephalastrum racemosum</name>
    <name type="common">Filamentous fungus</name>
    <dbReference type="NCBI Taxonomy" id="13706"/>
    <lineage>
        <taxon>Eukaryota</taxon>
        <taxon>Fungi</taxon>
        <taxon>Fungi incertae sedis</taxon>
        <taxon>Mucoromycota</taxon>
        <taxon>Mucoromycotina</taxon>
        <taxon>Mucoromycetes</taxon>
        <taxon>Mucorales</taxon>
        <taxon>Syncephalastraceae</taxon>
        <taxon>Syncephalastrum</taxon>
    </lineage>
</organism>
<keyword evidence="7" id="KW-0812">Transmembrane</keyword>
<evidence type="ECO:0000313" key="11">
    <source>
        <dbReference type="Proteomes" id="UP000242180"/>
    </source>
</evidence>
<dbReference type="InterPro" id="IPR036852">
    <property type="entry name" value="Peptidase_S8/S53_dom_sf"/>
</dbReference>
<dbReference type="InterPro" id="IPR023828">
    <property type="entry name" value="Peptidase_S8_Ser-AS"/>
</dbReference>
<evidence type="ECO:0000259" key="9">
    <source>
        <dbReference type="Pfam" id="PF00082"/>
    </source>
</evidence>
<evidence type="ECO:0000256" key="3">
    <source>
        <dbReference type="ARBA" id="ARBA00022801"/>
    </source>
</evidence>
<feature type="signal peptide" evidence="8">
    <location>
        <begin position="1"/>
        <end position="27"/>
    </location>
</feature>
<name>A0A1X2HJX2_SYNRA</name>
<dbReference type="STRING" id="13706.A0A1X2HJX2"/>
<dbReference type="PROSITE" id="PS00138">
    <property type="entry name" value="SUBTILASE_SER"/>
    <property type="match status" value="1"/>
</dbReference>
<dbReference type="OrthoDB" id="206201at2759"/>
<keyword evidence="8" id="KW-0732">Signal</keyword>
<dbReference type="GO" id="GO:0004252">
    <property type="term" value="F:serine-type endopeptidase activity"/>
    <property type="evidence" value="ECO:0007669"/>
    <property type="project" value="UniProtKB-UniRule"/>
</dbReference>
<dbReference type="EMBL" id="MCGN01000003">
    <property type="protein sequence ID" value="ORY98896.1"/>
    <property type="molecule type" value="Genomic_DNA"/>
</dbReference>
<dbReference type="InterPro" id="IPR050131">
    <property type="entry name" value="Peptidase_S8_subtilisin-like"/>
</dbReference>
<feature type="domain" description="Peptidase S8/S53" evidence="9">
    <location>
        <begin position="171"/>
        <end position="387"/>
    </location>
</feature>
<dbReference type="InterPro" id="IPR023827">
    <property type="entry name" value="Peptidase_S8_Asp-AS"/>
</dbReference>
<dbReference type="CDD" id="cd04077">
    <property type="entry name" value="Peptidases_S8_PCSK9_ProteinaseK_like"/>
    <property type="match status" value="1"/>
</dbReference>
<comment type="caution">
    <text evidence="10">The sequence shown here is derived from an EMBL/GenBank/DDBJ whole genome shotgun (WGS) entry which is preliminary data.</text>
</comment>
<feature type="active site" description="Charge relay system" evidence="5">
    <location>
        <position position="355"/>
    </location>
</feature>
<comment type="similarity">
    <text evidence="1 5 6">Belongs to the peptidase S8 family.</text>
</comment>
<dbReference type="Pfam" id="PF00082">
    <property type="entry name" value="Peptidase_S8"/>
    <property type="match status" value="1"/>
</dbReference>
<evidence type="ECO:0000256" key="2">
    <source>
        <dbReference type="ARBA" id="ARBA00022670"/>
    </source>
</evidence>
<keyword evidence="11" id="KW-1185">Reference proteome</keyword>
<dbReference type="FunFam" id="3.40.50.200:FF:000016">
    <property type="entry name" value="Proprotein convertase subtilisin/kexin type 9"/>
    <property type="match status" value="1"/>
</dbReference>
<dbReference type="InterPro" id="IPR034193">
    <property type="entry name" value="PCSK9_ProteinaseK-like"/>
</dbReference>
<dbReference type="PROSITE" id="PS00136">
    <property type="entry name" value="SUBTILASE_ASP"/>
    <property type="match status" value="1"/>
</dbReference>
<evidence type="ECO:0000256" key="7">
    <source>
        <dbReference type="SAM" id="Phobius"/>
    </source>
</evidence>
<sequence length="469" mass="50258">MALLVATRLQWLLLLIVGCIFPIFTLAASPSIPDLTAATQNTDRYIVVFKPNLPSRALASHMQAAQRFLITPPSTTTSTNTTASATTRASTLNYTSIGQFHWYAGEFYSDKFEQLLGTTRNASDDVIHYWVKDVPMSLQEFVQTNPPSWGLDRIDQRQGTNGQYRFPTKQGEGVTVYVLDTGVFAHKDLEGRLSIGPSVLDTSEDGSNDVYGHGTFVAGVCCGTEYGVAKQAQVVSVKTLDDEGNGNLSDLLKGLQWVTTQHKPGAKSVAANDAIEQATVLGIHVVIAAGNYGEDACKYSPGSAPTAVTVGAIDSDDAVAKYSNFGACVDLFAPGTDIVSIGTSNDATQTLTGTSMAAPHVAGAMALYLSEADYTPSTLATHLRHVSSLVSNHLTLGTGNKSVLDNGVGDGWKVPDYYDETATPMNILFTHPIDGQQFYIFGQVLNSGARVYPSFFFGVIILMMMSLFV</sequence>
<feature type="chain" id="PRO_5010869938" evidence="8">
    <location>
        <begin position="28"/>
        <end position="469"/>
    </location>
</feature>
<evidence type="ECO:0000313" key="10">
    <source>
        <dbReference type="EMBL" id="ORY98896.1"/>
    </source>
</evidence>
<reference evidence="10 11" key="1">
    <citation type="submission" date="2016-07" db="EMBL/GenBank/DDBJ databases">
        <title>Pervasive Adenine N6-methylation of Active Genes in Fungi.</title>
        <authorList>
            <consortium name="DOE Joint Genome Institute"/>
            <person name="Mondo S.J."/>
            <person name="Dannebaum R.O."/>
            <person name="Kuo R.C."/>
            <person name="Labutti K."/>
            <person name="Haridas S."/>
            <person name="Kuo A."/>
            <person name="Salamov A."/>
            <person name="Ahrendt S.R."/>
            <person name="Lipzen A."/>
            <person name="Sullivan W."/>
            <person name="Andreopoulos W.B."/>
            <person name="Clum A."/>
            <person name="Lindquist E."/>
            <person name="Daum C."/>
            <person name="Ramamoorthy G.K."/>
            <person name="Gryganskyi A."/>
            <person name="Culley D."/>
            <person name="Magnuson J.K."/>
            <person name="James T.Y."/>
            <person name="O'Malley M.A."/>
            <person name="Stajich J.E."/>
            <person name="Spatafora J.W."/>
            <person name="Visel A."/>
            <person name="Grigoriev I.V."/>
        </authorList>
    </citation>
    <scope>NUCLEOTIDE SEQUENCE [LARGE SCALE GENOMIC DNA]</scope>
    <source>
        <strain evidence="10 11">NRRL 2496</strain>
    </source>
</reference>
<feature type="active site" description="Charge relay system" evidence="5">
    <location>
        <position position="180"/>
    </location>
</feature>
<dbReference type="InterPro" id="IPR000209">
    <property type="entry name" value="Peptidase_S8/S53_dom"/>
</dbReference>
<evidence type="ECO:0000256" key="1">
    <source>
        <dbReference type="ARBA" id="ARBA00011073"/>
    </source>
</evidence>
<evidence type="ECO:0000256" key="8">
    <source>
        <dbReference type="SAM" id="SignalP"/>
    </source>
</evidence>
<dbReference type="SUPFAM" id="SSF52743">
    <property type="entry name" value="Subtilisin-like"/>
    <property type="match status" value="1"/>
</dbReference>
<evidence type="ECO:0000256" key="5">
    <source>
        <dbReference type="PROSITE-ProRule" id="PRU01240"/>
    </source>
</evidence>
<feature type="active site" description="Charge relay system" evidence="5">
    <location>
        <position position="213"/>
    </location>
</feature>
<dbReference type="PROSITE" id="PS51892">
    <property type="entry name" value="SUBTILASE"/>
    <property type="match status" value="1"/>
</dbReference>
<proteinExistence type="inferred from homology"/>
<dbReference type="OMA" id="EDHNDIA"/>
<keyword evidence="2 5" id="KW-0645">Protease</keyword>
<evidence type="ECO:0000256" key="4">
    <source>
        <dbReference type="ARBA" id="ARBA00022825"/>
    </source>
</evidence>
<dbReference type="GO" id="GO:0006508">
    <property type="term" value="P:proteolysis"/>
    <property type="evidence" value="ECO:0007669"/>
    <property type="project" value="UniProtKB-KW"/>
</dbReference>
<keyword evidence="7" id="KW-1133">Transmembrane helix</keyword>
<feature type="transmembrane region" description="Helical" evidence="7">
    <location>
        <begin position="451"/>
        <end position="468"/>
    </location>
</feature>
<dbReference type="PANTHER" id="PTHR43806:SF11">
    <property type="entry name" value="CEREVISIN-RELATED"/>
    <property type="match status" value="1"/>
</dbReference>
<accession>A0A1X2HJX2</accession>
<protein>
    <submittedName>
        <fullName evidence="10">Peptidase S8/S53 domain-containing protein</fullName>
    </submittedName>
</protein>
<dbReference type="GO" id="GO:0005615">
    <property type="term" value="C:extracellular space"/>
    <property type="evidence" value="ECO:0007669"/>
    <property type="project" value="TreeGrafter"/>
</dbReference>
<keyword evidence="3 5" id="KW-0378">Hydrolase</keyword>
<dbReference type="InParanoid" id="A0A1X2HJX2"/>
<dbReference type="PRINTS" id="PR00723">
    <property type="entry name" value="SUBTILISIN"/>
</dbReference>
<gene>
    <name evidence="10" type="ORF">BCR43DRAFT_436916</name>
</gene>
<dbReference type="PANTHER" id="PTHR43806">
    <property type="entry name" value="PEPTIDASE S8"/>
    <property type="match status" value="1"/>
</dbReference>
<dbReference type="AlphaFoldDB" id="A0A1X2HJX2"/>
<dbReference type="InterPro" id="IPR015500">
    <property type="entry name" value="Peptidase_S8_subtilisin-rel"/>
</dbReference>
<evidence type="ECO:0000256" key="6">
    <source>
        <dbReference type="RuleBase" id="RU003355"/>
    </source>
</evidence>
<keyword evidence="4 5" id="KW-0720">Serine protease</keyword>